<reference evidence="4 5" key="1">
    <citation type="submission" date="2018-08" db="EMBL/GenBank/DDBJ databases">
        <title>Acidipila sp. 4G-K13, an acidobacterium isolated from forest soil.</title>
        <authorList>
            <person name="Gao Z.-H."/>
            <person name="Qiu L.-H."/>
        </authorList>
    </citation>
    <scope>NUCLEOTIDE SEQUENCE [LARGE SCALE GENOMIC DNA]</scope>
    <source>
        <strain evidence="4 5">4G-K13</strain>
    </source>
</reference>
<evidence type="ECO:0000259" key="3">
    <source>
        <dbReference type="Pfam" id="PF00930"/>
    </source>
</evidence>
<dbReference type="Gene3D" id="3.40.50.1820">
    <property type="entry name" value="alpha/beta hydrolase"/>
    <property type="match status" value="1"/>
</dbReference>
<evidence type="ECO:0000313" key="5">
    <source>
        <dbReference type="Proteomes" id="UP000264702"/>
    </source>
</evidence>
<name>A0A372IQP0_9BACT</name>
<dbReference type="Pfam" id="PF00930">
    <property type="entry name" value="DPPIV_N"/>
    <property type="match status" value="1"/>
</dbReference>
<dbReference type="PANTHER" id="PTHR11731:SF193">
    <property type="entry name" value="DIPEPTIDYL PEPTIDASE 9"/>
    <property type="match status" value="1"/>
</dbReference>
<evidence type="ECO:0000256" key="1">
    <source>
        <dbReference type="SAM" id="SignalP"/>
    </source>
</evidence>
<dbReference type="PANTHER" id="PTHR11731">
    <property type="entry name" value="PROTEASE FAMILY S9B,C DIPEPTIDYL-PEPTIDASE IV-RELATED"/>
    <property type="match status" value="1"/>
</dbReference>
<feature type="domain" description="Dipeptidylpeptidase IV N-terminal" evidence="3">
    <location>
        <begin position="129"/>
        <end position="461"/>
    </location>
</feature>
<dbReference type="InterPro" id="IPR029058">
    <property type="entry name" value="AB_hydrolase_fold"/>
</dbReference>
<feature type="signal peptide" evidence="1">
    <location>
        <begin position="1"/>
        <end position="30"/>
    </location>
</feature>
<dbReference type="EMBL" id="QVQT01000003">
    <property type="protein sequence ID" value="RFU17099.1"/>
    <property type="molecule type" value="Genomic_DNA"/>
</dbReference>
<dbReference type="InterPro" id="IPR002469">
    <property type="entry name" value="Peptidase_S9B_N"/>
</dbReference>
<dbReference type="Proteomes" id="UP000264702">
    <property type="component" value="Unassembled WGS sequence"/>
</dbReference>
<comment type="caution">
    <text evidence="4">The sequence shown here is derived from an EMBL/GenBank/DDBJ whole genome shotgun (WGS) entry which is preliminary data.</text>
</comment>
<gene>
    <name evidence="4" type="ORF">D0Y96_10395</name>
</gene>
<dbReference type="SUPFAM" id="SSF53474">
    <property type="entry name" value="alpha/beta-Hydrolases"/>
    <property type="match status" value="1"/>
</dbReference>
<dbReference type="SUPFAM" id="SSF82171">
    <property type="entry name" value="DPP6 N-terminal domain-like"/>
    <property type="match status" value="1"/>
</dbReference>
<dbReference type="OrthoDB" id="108903at2"/>
<dbReference type="GO" id="GO:0008239">
    <property type="term" value="F:dipeptidyl-peptidase activity"/>
    <property type="evidence" value="ECO:0007669"/>
    <property type="project" value="TreeGrafter"/>
</dbReference>
<feature type="chain" id="PRO_5016763134" evidence="1">
    <location>
        <begin position="31"/>
        <end position="755"/>
    </location>
</feature>
<feature type="domain" description="Peptidase S9 prolyl oligopeptidase catalytic" evidence="2">
    <location>
        <begin position="547"/>
        <end position="742"/>
    </location>
</feature>
<keyword evidence="5" id="KW-1185">Reference proteome</keyword>
<dbReference type="InterPro" id="IPR050278">
    <property type="entry name" value="Serine_Prot_S9B/DPPIV"/>
</dbReference>
<dbReference type="GO" id="GO:0008236">
    <property type="term" value="F:serine-type peptidase activity"/>
    <property type="evidence" value="ECO:0007669"/>
    <property type="project" value="InterPro"/>
</dbReference>
<dbReference type="GO" id="GO:0006508">
    <property type="term" value="P:proteolysis"/>
    <property type="evidence" value="ECO:0007669"/>
    <property type="project" value="InterPro"/>
</dbReference>
<dbReference type="Gene3D" id="2.140.10.30">
    <property type="entry name" value="Dipeptidylpeptidase IV, N-terminal domain"/>
    <property type="match status" value="1"/>
</dbReference>
<sequence length="755" mass="84834">MIRSKCLYCRNRAPAVFVFAAAFLLPLSHAQGTHPWTVQEIYGHEGSLTGDPPEGISWSPDGRVATYLADSGDVMEVFPGDGKPKKMIPYEKISGLLSANVSERDRDHRNRYDEPDYIWAPDSQHLLFDTDGELWVYELKSGTGVQVGNSGMQSGDDPKFSPNGKYISFLRNHNLYLQRPDGSAPATALTKTDDPTLLNGEVDWVYLEELDVRSNYFWSPDSKHIAYLQMNEKQVPQYPIEDWLNVHSAVDEQRYPQPGDPNPGVKVGVVDENGGATHWLKIPEDYGNDYIPRFGWVDPRVVWVETLSRDHKHLNVWFADTKTGEVKLVLAQTEPEYFTETYDLHFLDNDQFLIVSWRDGYRHIYRYAYNPSNPLDAEARPLNQVESGDYEVTDIKAIDLGTSTVYYLAEGGNPLDVQIWAVHLDGSGKRQVSRTPGVHDPDFPENGKAYIDTYSDRMTPPTVASCAPDGTCQPFWQSTPVRGHTLRAPVDLTLTAADGKTELYGAILLPDSRTAVKSVPLLVNPYGGPGVGEMTNRWRGKGFFFDQLLAEHGFAVLHVDNRGMAGRGRAFEQACYHNFGPPQLADQLSAIDQVLAKYPQLDPERMGWWGWSWGGSFTLYAMSHSDRFQAGVSGAPVTDFRNYDSIYTERYLGLPAEDKENYDRDSDLNSADDLKGHLLILHGTGDDNVHLENTVQYIERLIQAGIPYDYNIFPRKTHSVAGAKDQTELFSKILEHFERYFAQAPANRGTGAQGQ</sequence>
<dbReference type="Pfam" id="PF00326">
    <property type="entry name" value="Peptidase_S9"/>
    <property type="match status" value="1"/>
</dbReference>
<proteinExistence type="predicted"/>
<protein>
    <submittedName>
        <fullName evidence="4">Dipeptidyl-peptidase IV</fullName>
    </submittedName>
</protein>
<dbReference type="InterPro" id="IPR001375">
    <property type="entry name" value="Peptidase_S9_cat"/>
</dbReference>
<keyword evidence="1" id="KW-0732">Signal</keyword>
<evidence type="ECO:0000259" key="2">
    <source>
        <dbReference type="Pfam" id="PF00326"/>
    </source>
</evidence>
<organism evidence="4 5">
    <name type="scientific">Paracidobacterium acidisoli</name>
    <dbReference type="NCBI Taxonomy" id="2303751"/>
    <lineage>
        <taxon>Bacteria</taxon>
        <taxon>Pseudomonadati</taxon>
        <taxon>Acidobacteriota</taxon>
        <taxon>Terriglobia</taxon>
        <taxon>Terriglobales</taxon>
        <taxon>Acidobacteriaceae</taxon>
        <taxon>Paracidobacterium</taxon>
    </lineage>
</organism>
<dbReference type="AlphaFoldDB" id="A0A372IQP0"/>
<accession>A0A372IQP0</accession>
<evidence type="ECO:0000313" key="4">
    <source>
        <dbReference type="EMBL" id="RFU17099.1"/>
    </source>
</evidence>